<sequence>MSNYQTDYQAFIIIKVRYLKLFSYMGGKEKGLDLLIGALLLVNCSYSLTAVGSGDNCMLLT</sequence>
<gene>
    <name evidence="1" type="ORF">SAMN05216464_103431</name>
</gene>
<organism evidence="1 2">
    <name type="scientific">Mucilaginibacter pineti</name>
    <dbReference type="NCBI Taxonomy" id="1391627"/>
    <lineage>
        <taxon>Bacteria</taxon>
        <taxon>Pseudomonadati</taxon>
        <taxon>Bacteroidota</taxon>
        <taxon>Sphingobacteriia</taxon>
        <taxon>Sphingobacteriales</taxon>
        <taxon>Sphingobacteriaceae</taxon>
        <taxon>Mucilaginibacter</taxon>
    </lineage>
</organism>
<protein>
    <submittedName>
        <fullName evidence="1">Uncharacterized protein</fullName>
    </submittedName>
</protein>
<proteinExistence type="predicted"/>
<keyword evidence="2" id="KW-1185">Reference proteome</keyword>
<name>A0A1G6ZNJ4_9SPHI</name>
<dbReference type="AlphaFoldDB" id="A0A1G6ZNJ4"/>
<reference evidence="1 2" key="1">
    <citation type="submission" date="2016-10" db="EMBL/GenBank/DDBJ databases">
        <authorList>
            <person name="de Groot N.N."/>
        </authorList>
    </citation>
    <scope>NUCLEOTIDE SEQUENCE [LARGE SCALE GENOMIC DNA]</scope>
    <source>
        <strain evidence="1 2">47C3B</strain>
    </source>
</reference>
<evidence type="ECO:0000313" key="1">
    <source>
        <dbReference type="EMBL" id="SDE04101.1"/>
    </source>
</evidence>
<dbReference type="EMBL" id="FNAI01000003">
    <property type="protein sequence ID" value="SDE04101.1"/>
    <property type="molecule type" value="Genomic_DNA"/>
</dbReference>
<accession>A0A1G6ZNJ4</accession>
<evidence type="ECO:0000313" key="2">
    <source>
        <dbReference type="Proteomes" id="UP000199072"/>
    </source>
</evidence>
<dbReference type="Proteomes" id="UP000199072">
    <property type="component" value="Unassembled WGS sequence"/>
</dbReference>